<name>A0A0S6VR47_9BACT</name>
<evidence type="ECO:0000256" key="5">
    <source>
        <dbReference type="SAM" id="Phobius"/>
    </source>
</evidence>
<protein>
    <submittedName>
        <fullName evidence="8">Methyl-accepting chemotaxis sensory transducer</fullName>
    </submittedName>
</protein>
<gene>
    <name evidence="8" type="ORF">U14_01008</name>
</gene>
<dbReference type="Proteomes" id="UP000030700">
    <property type="component" value="Unassembled WGS sequence"/>
</dbReference>
<feature type="domain" description="HAMP" evidence="7">
    <location>
        <begin position="354"/>
        <end position="406"/>
    </location>
</feature>
<keyword evidence="4" id="KW-0175">Coiled coil</keyword>
<comment type="similarity">
    <text evidence="2">Belongs to the methyl-accepting chemotaxis (MCP) protein family.</text>
</comment>
<dbReference type="CDD" id="cd06225">
    <property type="entry name" value="HAMP"/>
    <property type="match status" value="1"/>
</dbReference>
<dbReference type="PROSITE" id="PS50111">
    <property type="entry name" value="CHEMOTAXIS_TRANSDUC_2"/>
    <property type="match status" value="1"/>
</dbReference>
<keyword evidence="1 3" id="KW-0807">Transducer</keyword>
<sequence>MRATIQAKILFLCLFLVLLTTIGTSTGYYLLARASQKRESRNSIQIAFDIILDDIHTRIKSYQEQFDEFLAREATAAWTASLYNQNKEEIGSRQFVISYLVSLAGSFKDFGSISAVNRLMLFAEDGRLLMAYQRDGSGEHIGAYLKSSTGQDTYFSLDNTAEISSIMYTGAMIPDRPISPNIPVHYADAIPDKTTVTLLARNSILFFSVEAPLYRKNQKVGVMVGEIEYKQEEITRYATLSKTDVNLFAGNQFSLGTLPEQKIIPSVTSQNVACDALYQQTAQQLSIYPIHINEHAYFQGHCLITRHAETVGAISVSLSQKLERDELQGIFTTVITFGAISVLAAFVLSYFFSHRTIHSIQNIVNVIGLASEGDLRQSVMVKSHDEFGMLAQQLNRMIQQLRSISRQVQDSSSTVGVTADAILREIESLTRRIEQQSTSVDHTTESVKRIDEFIKLIGENTADLSASAQQTLSSIHQIRASRLEVTTSIGHLAGNMQTVLAAIEQIGKSSRNMSEYIGDLEGVARQTATAMQRIDVSLKDVSDNAMLSQQLADDTREAARKGQDAVDASIEGMRDLKHAVSNTAQIIQEVNSWGEQVSSILDIVDEITAQTSLLALNASIISAQAGSHGRGFAVVADEIKELALRTKNSTQRISALIHTLRKKTEEGVKHMNDGLKKAEQGMGLASAVKEALDTILERATNASERAGGTAKVVQNTAASSQLISASMGSVTNMVSQVNGLIQQQEEDITQVVLAIENSQAMSAQINQASIQQNQNSAEIEKNMQHMAERVENISQQAEELHRNSAQIVEAMHAMEIIAEHLLRDIMTISSQTANDLVKQSEMLDSIVQVFKVL</sequence>
<accession>A0A0S6VR47</accession>
<dbReference type="EMBL" id="DF820455">
    <property type="protein sequence ID" value="GAK49784.1"/>
    <property type="molecule type" value="Genomic_DNA"/>
</dbReference>
<dbReference type="PANTHER" id="PTHR32089">
    <property type="entry name" value="METHYL-ACCEPTING CHEMOTAXIS PROTEIN MCPB"/>
    <property type="match status" value="1"/>
</dbReference>
<keyword evidence="5" id="KW-0812">Transmembrane</keyword>
<reference evidence="8" key="1">
    <citation type="journal article" date="2015" name="PeerJ">
        <title>First genomic representation of candidate bacterial phylum KSB3 points to enhanced environmental sensing as a trigger of wastewater bulking.</title>
        <authorList>
            <person name="Sekiguchi Y."/>
            <person name="Ohashi A."/>
            <person name="Parks D.H."/>
            <person name="Yamauchi T."/>
            <person name="Tyson G.W."/>
            <person name="Hugenholtz P."/>
        </authorList>
    </citation>
    <scope>NUCLEOTIDE SEQUENCE [LARGE SCALE GENOMIC DNA]</scope>
</reference>
<evidence type="ECO:0000313" key="9">
    <source>
        <dbReference type="Proteomes" id="UP000030700"/>
    </source>
</evidence>
<dbReference type="GO" id="GO:0007165">
    <property type="term" value="P:signal transduction"/>
    <property type="evidence" value="ECO:0007669"/>
    <property type="project" value="UniProtKB-KW"/>
</dbReference>
<dbReference type="HOGENOM" id="CLU_012500_0_0_0"/>
<dbReference type="Gene3D" id="1.10.287.950">
    <property type="entry name" value="Methyl-accepting chemotaxis protein"/>
    <property type="match status" value="2"/>
</dbReference>
<keyword evidence="9" id="KW-1185">Reference proteome</keyword>
<dbReference type="PANTHER" id="PTHR32089:SF112">
    <property type="entry name" value="LYSOZYME-LIKE PROTEIN-RELATED"/>
    <property type="match status" value="1"/>
</dbReference>
<organism evidence="8">
    <name type="scientific">Candidatus Moduliflexus flocculans</name>
    <dbReference type="NCBI Taxonomy" id="1499966"/>
    <lineage>
        <taxon>Bacteria</taxon>
        <taxon>Candidatus Moduliflexota</taxon>
        <taxon>Candidatus Moduliflexia</taxon>
        <taxon>Candidatus Moduliflexales</taxon>
        <taxon>Candidatus Moduliflexaceae</taxon>
    </lineage>
</organism>
<dbReference type="STRING" id="1499966.U14_01008"/>
<dbReference type="GO" id="GO:0016020">
    <property type="term" value="C:membrane"/>
    <property type="evidence" value="ECO:0007669"/>
    <property type="project" value="InterPro"/>
</dbReference>
<dbReference type="SMART" id="SM00304">
    <property type="entry name" value="HAMP"/>
    <property type="match status" value="1"/>
</dbReference>
<evidence type="ECO:0000256" key="1">
    <source>
        <dbReference type="ARBA" id="ARBA00023224"/>
    </source>
</evidence>
<evidence type="ECO:0000259" key="7">
    <source>
        <dbReference type="PROSITE" id="PS50885"/>
    </source>
</evidence>
<feature type="transmembrane region" description="Helical" evidence="5">
    <location>
        <begin position="329"/>
        <end position="352"/>
    </location>
</feature>
<feature type="domain" description="Methyl-accepting transducer" evidence="6">
    <location>
        <begin position="495"/>
        <end position="731"/>
    </location>
</feature>
<feature type="coiled-coil region" evidence="4">
    <location>
        <begin position="776"/>
        <end position="803"/>
    </location>
</feature>
<dbReference type="SMART" id="SM00283">
    <property type="entry name" value="MA"/>
    <property type="match status" value="1"/>
</dbReference>
<dbReference type="InterPro" id="IPR003660">
    <property type="entry name" value="HAMP_dom"/>
</dbReference>
<dbReference type="Pfam" id="PF00672">
    <property type="entry name" value="HAMP"/>
    <property type="match status" value="1"/>
</dbReference>
<dbReference type="Pfam" id="PF00015">
    <property type="entry name" value="MCPsignal"/>
    <property type="match status" value="1"/>
</dbReference>
<keyword evidence="5" id="KW-1133">Transmembrane helix</keyword>
<evidence type="ECO:0000256" key="2">
    <source>
        <dbReference type="ARBA" id="ARBA00029447"/>
    </source>
</evidence>
<evidence type="ECO:0000259" key="6">
    <source>
        <dbReference type="PROSITE" id="PS50111"/>
    </source>
</evidence>
<dbReference type="AlphaFoldDB" id="A0A0S6VR47"/>
<dbReference type="InterPro" id="IPR004089">
    <property type="entry name" value="MCPsignal_dom"/>
</dbReference>
<keyword evidence="5" id="KW-0472">Membrane</keyword>
<evidence type="ECO:0000313" key="8">
    <source>
        <dbReference type="EMBL" id="GAK49784.1"/>
    </source>
</evidence>
<evidence type="ECO:0000256" key="3">
    <source>
        <dbReference type="PROSITE-ProRule" id="PRU00284"/>
    </source>
</evidence>
<dbReference type="SUPFAM" id="SSF58104">
    <property type="entry name" value="Methyl-accepting chemotaxis protein (MCP) signaling domain"/>
    <property type="match status" value="2"/>
</dbReference>
<proteinExistence type="inferred from homology"/>
<dbReference type="PROSITE" id="PS50885">
    <property type="entry name" value="HAMP"/>
    <property type="match status" value="1"/>
</dbReference>
<evidence type="ECO:0000256" key="4">
    <source>
        <dbReference type="SAM" id="Coils"/>
    </source>
</evidence>